<accession>A0A133N3C0</accession>
<dbReference type="EMBL" id="NDYI01000006">
    <property type="protein sequence ID" value="OXZ39152.1"/>
    <property type="molecule type" value="Genomic_DNA"/>
</dbReference>
<dbReference type="InterPro" id="IPR029043">
    <property type="entry name" value="GcvT/YgfZ_C"/>
</dbReference>
<evidence type="ECO:0000256" key="8">
    <source>
        <dbReference type="PIRSR" id="PIRSR006487-1"/>
    </source>
</evidence>
<comment type="subunit">
    <text evidence="7">The glycine cleavage system is composed of four proteins: P, T, L and H.</text>
</comment>
<dbReference type="EMBL" id="CP054000">
    <property type="protein sequence ID" value="QKH79598.1"/>
    <property type="molecule type" value="Genomic_DNA"/>
</dbReference>
<dbReference type="Gene3D" id="4.10.1250.10">
    <property type="entry name" value="Aminomethyltransferase fragment"/>
    <property type="match status" value="1"/>
</dbReference>
<comment type="catalytic activity">
    <reaction evidence="6 7">
        <text>N(6)-[(R)-S(8)-aminomethyldihydrolipoyl]-L-lysyl-[protein] + (6S)-5,6,7,8-tetrahydrofolate = N(6)-[(R)-dihydrolipoyl]-L-lysyl-[protein] + (6R)-5,10-methylene-5,6,7,8-tetrahydrofolate + NH4(+)</text>
        <dbReference type="Rhea" id="RHEA:16945"/>
        <dbReference type="Rhea" id="RHEA-COMP:10475"/>
        <dbReference type="Rhea" id="RHEA-COMP:10492"/>
        <dbReference type="ChEBI" id="CHEBI:15636"/>
        <dbReference type="ChEBI" id="CHEBI:28938"/>
        <dbReference type="ChEBI" id="CHEBI:57453"/>
        <dbReference type="ChEBI" id="CHEBI:83100"/>
        <dbReference type="ChEBI" id="CHEBI:83143"/>
        <dbReference type="EC" id="2.1.2.10"/>
    </reaction>
</comment>
<gene>
    <name evidence="7 12" type="primary">gcvT</name>
    <name evidence="11" type="ORF">B9N56_02030</name>
    <name evidence="12" type="ORF">FOC70_04160</name>
</gene>
<protein>
    <recommendedName>
        <fullName evidence="2 7">Aminomethyltransferase</fullName>
        <ecNumber evidence="2 7">2.1.2.10</ecNumber>
    </recommendedName>
    <alternativeName>
        <fullName evidence="5 7">Glycine cleavage system T protein</fullName>
    </alternativeName>
</protein>
<dbReference type="Pfam" id="PF01571">
    <property type="entry name" value="GCV_T"/>
    <property type="match status" value="1"/>
</dbReference>
<evidence type="ECO:0000313" key="11">
    <source>
        <dbReference type="EMBL" id="OXZ39152.1"/>
    </source>
</evidence>
<dbReference type="Proteomes" id="UP000502899">
    <property type="component" value="Chromosome"/>
</dbReference>
<dbReference type="GO" id="GO:0005829">
    <property type="term" value="C:cytosol"/>
    <property type="evidence" value="ECO:0007669"/>
    <property type="project" value="TreeGrafter"/>
</dbReference>
<dbReference type="PANTHER" id="PTHR43757:SF2">
    <property type="entry name" value="AMINOMETHYLTRANSFERASE, MITOCHONDRIAL"/>
    <property type="match status" value="1"/>
</dbReference>
<feature type="domain" description="Aminomethyltransferase C-terminal" evidence="10">
    <location>
        <begin position="286"/>
        <end position="364"/>
    </location>
</feature>
<dbReference type="InterPro" id="IPR006223">
    <property type="entry name" value="GcvT"/>
</dbReference>
<dbReference type="AlphaFoldDB" id="A0A133N3C0"/>
<dbReference type="Proteomes" id="UP000215361">
    <property type="component" value="Unassembled WGS sequence"/>
</dbReference>
<dbReference type="SUPFAM" id="SSF103025">
    <property type="entry name" value="Folate-binding domain"/>
    <property type="match status" value="1"/>
</dbReference>
<dbReference type="FunFam" id="3.30.70.1400:FF:000001">
    <property type="entry name" value="Aminomethyltransferase"/>
    <property type="match status" value="1"/>
</dbReference>
<evidence type="ECO:0000313" key="12">
    <source>
        <dbReference type="EMBL" id="QKH79598.1"/>
    </source>
</evidence>
<dbReference type="InterPro" id="IPR028896">
    <property type="entry name" value="GcvT/YgfZ/DmdA"/>
</dbReference>
<reference evidence="13" key="2">
    <citation type="submission" date="2017-04" db="EMBL/GenBank/DDBJ databases">
        <title>Finegoldia magna isolated from orthopedic joint implant-associated infections.</title>
        <authorList>
            <person name="Bjorklund S."/>
            <person name="Bruggemann H."/>
            <person name="Jensen A."/>
            <person name="Hellmark B."/>
            <person name="Soderquist B."/>
        </authorList>
    </citation>
    <scope>NUCLEOTIDE SEQUENCE [LARGE SCALE GENOMIC DNA]</scope>
    <source>
        <strain evidence="13">08T492</strain>
    </source>
</reference>
<dbReference type="GO" id="GO:0008483">
    <property type="term" value="F:transaminase activity"/>
    <property type="evidence" value="ECO:0007669"/>
    <property type="project" value="UniProtKB-KW"/>
</dbReference>
<evidence type="ECO:0000256" key="5">
    <source>
        <dbReference type="ARBA" id="ARBA00031395"/>
    </source>
</evidence>
<dbReference type="GO" id="GO:0019464">
    <property type="term" value="P:glycine decarboxylation via glycine cleavage system"/>
    <property type="evidence" value="ECO:0007669"/>
    <property type="project" value="UniProtKB-UniRule"/>
</dbReference>
<dbReference type="GO" id="GO:0032259">
    <property type="term" value="P:methylation"/>
    <property type="evidence" value="ECO:0007669"/>
    <property type="project" value="UniProtKB-KW"/>
</dbReference>
<dbReference type="PANTHER" id="PTHR43757">
    <property type="entry name" value="AMINOMETHYLTRANSFERASE"/>
    <property type="match status" value="1"/>
</dbReference>
<dbReference type="Pfam" id="PF08669">
    <property type="entry name" value="GCV_T_C"/>
    <property type="match status" value="1"/>
</dbReference>
<evidence type="ECO:0000256" key="3">
    <source>
        <dbReference type="ARBA" id="ARBA00022576"/>
    </source>
</evidence>
<evidence type="ECO:0000256" key="7">
    <source>
        <dbReference type="HAMAP-Rule" id="MF_00259"/>
    </source>
</evidence>
<dbReference type="NCBIfam" id="NF001567">
    <property type="entry name" value="PRK00389.1"/>
    <property type="match status" value="1"/>
</dbReference>
<comment type="similarity">
    <text evidence="1 7">Belongs to the GcvT family.</text>
</comment>
<evidence type="ECO:0000256" key="6">
    <source>
        <dbReference type="ARBA" id="ARBA00047665"/>
    </source>
</evidence>
<dbReference type="GO" id="GO:0008168">
    <property type="term" value="F:methyltransferase activity"/>
    <property type="evidence" value="ECO:0007669"/>
    <property type="project" value="UniProtKB-KW"/>
</dbReference>
<dbReference type="RefSeq" id="WP_002841298.1">
    <property type="nucleotide sequence ID" value="NZ_CAMPWK010000007.1"/>
</dbReference>
<dbReference type="InterPro" id="IPR006222">
    <property type="entry name" value="GCVT_N"/>
</dbReference>
<dbReference type="NCBIfam" id="TIGR00528">
    <property type="entry name" value="gcvT"/>
    <property type="match status" value="1"/>
</dbReference>
<evidence type="ECO:0000256" key="1">
    <source>
        <dbReference type="ARBA" id="ARBA00008609"/>
    </source>
</evidence>
<comment type="function">
    <text evidence="7">The glycine cleavage system catalyzes the degradation of glycine.</text>
</comment>
<dbReference type="PIRSF" id="PIRSF006487">
    <property type="entry name" value="GcvT"/>
    <property type="match status" value="1"/>
</dbReference>
<evidence type="ECO:0000256" key="4">
    <source>
        <dbReference type="ARBA" id="ARBA00022679"/>
    </source>
</evidence>
<sequence length="366" mass="41040">MLMSTKKTPLYEEHKKLGGKVVDFAGFYLPVDYEGLQQEHEAVRNNVGLFDVSHMGEFTVKGKDALKFINYVCTNDYSKCADGQIQYSLLLHEDGGMVDDLLVYKNNDEDFLMVPNAANTEKDFKHISKYVDKFDVELKNISDSVAEIAIQGPKAEELLQRLVDYDLSKIEYYHFVKDIKYKEYDVLISRTGYTGEDGFEVYANAEAIVKLWDELLEKGKDLGVKPCGLGCRDTLRFEAAMPLYGNELSDEVSPLEVGLKFAVKMDKDDFVGKAKTQEKIDAGINKKLIGIEMQSKRIARQGAEVQKDGKTIGKVTTGYLSPTFGVCLANAFVDKSAVALGDEVDVVIRNKPAKATVVKRKFLDRK</sequence>
<dbReference type="EC" id="2.1.2.10" evidence="2 7"/>
<feature type="binding site" evidence="8">
    <location>
        <position position="200"/>
    </location>
    <ligand>
        <name>substrate</name>
    </ligand>
</feature>
<dbReference type="InterPro" id="IPR013977">
    <property type="entry name" value="GcvT_C"/>
</dbReference>
<evidence type="ECO:0000256" key="2">
    <source>
        <dbReference type="ARBA" id="ARBA00012616"/>
    </source>
</evidence>
<dbReference type="Gene3D" id="2.40.30.110">
    <property type="entry name" value="Aminomethyltransferase beta-barrel domains"/>
    <property type="match status" value="1"/>
</dbReference>
<name>A0A133N3C0_FINMA</name>
<dbReference type="SUPFAM" id="SSF101790">
    <property type="entry name" value="Aminomethyltransferase beta-barrel domain"/>
    <property type="match status" value="1"/>
</dbReference>
<reference evidence="12 14" key="3">
    <citation type="submission" date="2020-05" db="EMBL/GenBank/DDBJ databases">
        <title>FDA dAtabase for Regulatory Grade micrObial Sequences (FDA-ARGOS): Supporting development and validation of Infectious Disease Dx tests.</title>
        <authorList>
            <person name="Pederson C."/>
            <person name="Tallon L."/>
            <person name="Sadzewicz L."/>
            <person name="Zhao X."/>
            <person name="Vavikolanu K."/>
            <person name="Mehta A."/>
            <person name="Aluvathingal J."/>
            <person name="Nadendla S."/>
            <person name="Myers T."/>
            <person name="Yan Y."/>
            <person name="Sichtig H."/>
        </authorList>
    </citation>
    <scope>NUCLEOTIDE SEQUENCE [LARGE SCALE GENOMIC DNA]</scope>
    <source>
        <strain evidence="12 14">FDAARGOS_764</strain>
    </source>
</reference>
<dbReference type="InterPro" id="IPR027266">
    <property type="entry name" value="TrmE/GcvT-like"/>
</dbReference>
<dbReference type="Gene3D" id="3.30.1360.120">
    <property type="entry name" value="Probable tRNA modification gtpase trme, domain 1"/>
    <property type="match status" value="1"/>
</dbReference>
<proteinExistence type="inferred from homology"/>
<evidence type="ECO:0000313" key="13">
    <source>
        <dbReference type="Proteomes" id="UP000215361"/>
    </source>
</evidence>
<dbReference type="InterPro" id="IPR022903">
    <property type="entry name" value="GcvT_bac"/>
</dbReference>
<keyword evidence="3 7" id="KW-0032">Aminotransferase</keyword>
<dbReference type="Gene3D" id="3.30.70.1400">
    <property type="entry name" value="Aminomethyltransferase beta-barrel domains"/>
    <property type="match status" value="1"/>
</dbReference>
<dbReference type="GO" id="GO:0005960">
    <property type="term" value="C:glycine cleavage complex"/>
    <property type="evidence" value="ECO:0007669"/>
    <property type="project" value="InterPro"/>
</dbReference>
<keyword evidence="4 7" id="KW-0808">Transferase</keyword>
<evidence type="ECO:0000313" key="14">
    <source>
        <dbReference type="Proteomes" id="UP000502899"/>
    </source>
</evidence>
<reference evidence="11" key="1">
    <citation type="journal article" date="2017" name="J. Clin. Microbiol.">
        <title>Finegoldia magna Isolated from Orthopedic Joint Implant-Associated Infections.</title>
        <authorList>
            <person name="Soderquist B."/>
            <person name="Bjorklund S."/>
            <person name="Hellmark B."/>
            <person name="Jensen A."/>
            <person name="Bruggemann H."/>
        </authorList>
    </citation>
    <scope>NUCLEOTIDE SEQUENCE</scope>
    <source>
        <strain evidence="11">08T492</strain>
    </source>
</reference>
<evidence type="ECO:0000259" key="9">
    <source>
        <dbReference type="Pfam" id="PF01571"/>
    </source>
</evidence>
<organism evidence="12 14">
    <name type="scientific">Finegoldia magna</name>
    <name type="common">Peptostreptococcus magnus</name>
    <dbReference type="NCBI Taxonomy" id="1260"/>
    <lineage>
        <taxon>Bacteria</taxon>
        <taxon>Bacillati</taxon>
        <taxon>Bacillota</taxon>
        <taxon>Tissierellia</taxon>
        <taxon>Tissierellales</taxon>
        <taxon>Peptoniphilaceae</taxon>
        <taxon>Finegoldia</taxon>
    </lineage>
</organism>
<feature type="domain" description="GCVT N-terminal" evidence="9">
    <location>
        <begin position="10"/>
        <end position="267"/>
    </location>
</feature>
<keyword evidence="12" id="KW-0489">Methyltransferase</keyword>
<dbReference type="GO" id="GO:0004047">
    <property type="term" value="F:aminomethyltransferase activity"/>
    <property type="evidence" value="ECO:0007669"/>
    <property type="project" value="UniProtKB-UniRule"/>
</dbReference>
<dbReference type="HAMAP" id="MF_00259">
    <property type="entry name" value="GcvT"/>
    <property type="match status" value="1"/>
</dbReference>
<evidence type="ECO:0000259" key="10">
    <source>
        <dbReference type="Pfam" id="PF08669"/>
    </source>
</evidence>